<sequence length="92" mass="10817">MLEVVTDENMVIPVLEVNGKSLAKIVSYCSKHAKQMNEEDEKVVVDLREWDEILLDFVTTKLAEMVREKTTDQVRKKFKIQNDFTKEKEEKI</sequence>
<dbReference type="Proteomes" id="UP001168098">
    <property type="component" value="Unassembled WGS sequence"/>
</dbReference>
<dbReference type="InterPro" id="IPR011333">
    <property type="entry name" value="SKP1/BTB/POZ_sf"/>
</dbReference>
<evidence type="ECO:0000313" key="3">
    <source>
        <dbReference type="EMBL" id="KAJ9673076.1"/>
    </source>
</evidence>
<protein>
    <recommendedName>
        <fullName evidence="2">SKP1 component dimerisation domain-containing protein</fullName>
    </recommendedName>
</protein>
<dbReference type="InterPro" id="IPR036296">
    <property type="entry name" value="SKP1-like_dim_sf"/>
</dbReference>
<evidence type="ECO:0000259" key="2">
    <source>
        <dbReference type="Pfam" id="PF01466"/>
    </source>
</evidence>
<gene>
    <name evidence="3" type="ORF">PVL29_026384</name>
</gene>
<dbReference type="EMBL" id="JARBHA010000019">
    <property type="protein sequence ID" value="KAJ9673076.1"/>
    <property type="molecule type" value="Genomic_DNA"/>
</dbReference>
<dbReference type="Pfam" id="PF01466">
    <property type="entry name" value="Skp1"/>
    <property type="match status" value="1"/>
</dbReference>
<name>A0AA39D6N0_VITRO</name>
<dbReference type="PANTHER" id="PTHR11165">
    <property type="entry name" value="SKP1"/>
    <property type="match status" value="1"/>
</dbReference>
<dbReference type="AlphaFoldDB" id="A0AA39D6N0"/>
<accession>A0AA39D6N0</accession>
<proteinExistence type="predicted"/>
<evidence type="ECO:0000256" key="1">
    <source>
        <dbReference type="ARBA" id="ARBA00004906"/>
    </source>
</evidence>
<keyword evidence="4" id="KW-1185">Reference proteome</keyword>
<reference evidence="3 4" key="1">
    <citation type="journal article" date="2023" name="BMC Biotechnol.">
        <title>Vitis rotundifolia cv Carlos genome sequencing.</title>
        <authorList>
            <person name="Huff M."/>
            <person name="Hulse-Kemp A."/>
            <person name="Scheffler B."/>
            <person name="Youngblood R."/>
            <person name="Simpson S."/>
            <person name="Babiker E."/>
            <person name="Staton M."/>
        </authorList>
    </citation>
    <scope>NUCLEOTIDE SEQUENCE [LARGE SCALE GENOMIC DNA]</scope>
    <source>
        <tissue evidence="3">Leaf</tissue>
    </source>
</reference>
<organism evidence="3 4">
    <name type="scientific">Vitis rotundifolia</name>
    <name type="common">Muscadine grape</name>
    <dbReference type="NCBI Taxonomy" id="103349"/>
    <lineage>
        <taxon>Eukaryota</taxon>
        <taxon>Viridiplantae</taxon>
        <taxon>Streptophyta</taxon>
        <taxon>Embryophyta</taxon>
        <taxon>Tracheophyta</taxon>
        <taxon>Spermatophyta</taxon>
        <taxon>Magnoliopsida</taxon>
        <taxon>eudicotyledons</taxon>
        <taxon>Gunneridae</taxon>
        <taxon>Pentapetalae</taxon>
        <taxon>rosids</taxon>
        <taxon>Vitales</taxon>
        <taxon>Vitaceae</taxon>
        <taxon>Viteae</taxon>
        <taxon>Vitis</taxon>
    </lineage>
</organism>
<dbReference type="InterPro" id="IPR016897">
    <property type="entry name" value="SKP1"/>
</dbReference>
<dbReference type="Gene3D" id="3.30.710.10">
    <property type="entry name" value="Potassium Channel Kv1.1, Chain A"/>
    <property type="match status" value="2"/>
</dbReference>
<comment type="caution">
    <text evidence="3">The sequence shown here is derived from an EMBL/GenBank/DDBJ whole genome shotgun (WGS) entry which is preliminary data.</text>
</comment>
<dbReference type="GO" id="GO:0006511">
    <property type="term" value="P:ubiquitin-dependent protein catabolic process"/>
    <property type="evidence" value="ECO:0007669"/>
    <property type="project" value="InterPro"/>
</dbReference>
<dbReference type="InterPro" id="IPR016072">
    <property type="entry name" value="Skp1_comp_dimer"/>
</dbReference>
<feature type="domain" description="SKP1 component dimerisation" evidence="2">
    <location>
        <begin position="54"/>
        <end position="92"/>
    </location>
</feature>
<dbReference type="SUPFAM" id="SSF81382">
    <property type="entry name" value="Skp1 dimerisation domain-like"/>
    <property type="match status" value="1"/>
</dbReference>
<evidence type="ECO:0000313" key="4">
    <source>
        <dbReference type="Proteomes" id="UP001168098"/>
    </source>
</evidence>
<comment type="pathway">
    <text evidence="1">Protein modification; protein ubiquitination.</text>
</comment>